<comment type="caution">
    <text evidence="3">The sequence shown here is derived from an EMBL/GenBank/DDBJ whole genome shotgun (WGS) entry which is preliminary data.</text>
</comment>
<feature type="domain" description="DUF7605" evidence="2">
    <location>
        <begin position="616"/>
        <end position="776"/>
    </location>
</feature>
<dbReference type="AlphaFoldDB" id="A0ABD3VWB2"/>
<dbReference type="SUPFAM" id="SSF52540">
    <property type="entry name" value="P-loop containing nucleoside triphosphate hydrolases"/>
    <property type="match status" value="1"/>
</dbReference>
<reference evidence="3 4" key="1">
    <citation type="submission" date="2024-11" db="EMBL/GenBank/DDBJ databases">
        <title>Chromosome-level genome assembly of the freshwater bivalve Anodonta woodiana.</title>
        <authorList>
            <person name="Chen X."/>
        </authorList>
    </citation>
    <scope>NUCLEOTIDE SEQUENCE [LARGE SCALE GENOMIC DNA]</scope>
    <source>
        <strain evidence="3">MN2024</strain>
        <tissue evidence="3">Gills</tissue>
    </source>
</reference>
<evidence type="ECO:0000259" key="1">
    <source>
        <dbReference type="Pfam" id="PF00350"/>
    </source>
</evidence>
<dbReference type="Pfam" id="PF24564">
    <property type="entry name" value="DUF7605"/>
    <property type="match status" value="1"/>
</dbReference>
<organism evidence="3 4">
    <name type="scientific">Sinanodonta woodiana</name>
    <name type="common">Chinese pond mussel</name>
    <name type="synonym">Anodonta woodiana</name>
    <dbReference type="NCBI Taxonomy" id="1069815"/>
    <lineage>
        <taxon>Eukaryota</taxon>
        <taxon>Metazoa</taxon>
        <taxon>Spiralia</taxon>
        <taxon>Lophotrochozoa</taxon>
        <taxon>Mollusca</taxon>
        <taxon>Bivalvia</taxon>
        <taxon>Autobranchia</taxon>
        <taxon>Heteroconchia</taxon>
        <taxon>Palaeoheterodonta</taxon>
        <taxon>Unionida</taxon>
        <taxon>Unionoidea</taxon>
        <taxon>Unionidae</taxon>
        <taxon>Unioninae</taxon>
        <taxon>Sinanodonta</taxon>
    </lineage>
</organism>
<dbReference type="PANTHER" id="PTHR36681:SF3">
    <property type="entry name" value="NUCLEAR GTPASE, GERMINAL CENTER-ASSOCIATED, TANDEM DUPLICATE 3"/>
    <property type="match status" value="1"/>
</dbReference>
<gene>
    <name evidence="3" type="ORF">ACJMK2_006554</name>
</gene>
<dbReference type="PANTHER" id="PTHR36681">
    <property type="entry name" value="NUCLEAR GTPASE, GERMINAL CENTER-ASSOCIATED, TANDEM DUPLICATE 3"/>
    <property type="match status" value="1"/>
</dbReference>
<protein>
    <submittedName>
        <fullName evidence="3">Uncharacterized protein</fullName>
    </submittedName>
</protein>
<evidence type="ECO:0000313" key="3">
    <source>
        <dbReference type="EMBL" id="KAL3864908.1"/>
    </source>
</evidence>
<dbReference type="Gene3D" id="3.40.50.300">
    <property type="entry name" value="P-loop containing nucleotide triphosphate hydrolases"/>
    <property type="match status" value="1"/>
</dbReference>
<name>A0ABD3VWB2_SINWO</name>
<evidence type="ECO:0000259" key="2">
    <source>
        <dbReference type="Pfam" id="PF24564"/>
    </source>
</evidence>
<dbReference type="EMBL" id="JBJQND010000010">
    <property type="protein sequence ID" value="KAL3864908.1"/>
    <property type="molecule type" value="Genomic_DNA"/>
</dbReference>
<dbReference type="Pfam" id="PF00350">
    <property type="entry name" value="Dynamin_N"/>
    <property type="match status" value="1"/>
</dbReference>
<dbReference type="Proteomes" id="UP001634394">
    <property type="component" value="Unassembled WGS sequence"/>
</dbReference>
<dbReference type="InterPro" id="IPR045063">
    <property type="entry name" value="Dynamin_N"/>
</dbReference>
<keyword evidence="4" id="KW-1185">Reference proteome</keyword>
<sequence length="999" mass="114177">MPNTTKRTSNRSGLISPVQEMFASIKGSPGRLFTPPHITTAFKLRNALETCVVLEPLNIGNVELEEVSSKTELPQTIIAFMGGTGTGKSSLINALLDSSCVLPTSDDRACTSVVVEVAQNIKKDMFEADVEFLQKNDWFKELQMLLEDLMSKDGSGLIKPPESSSDMYVSYCKVKAVYGKIDTFESLSNIESVNQWLGKTHHLACSGSEGEKFRDEVEEFIITNEHGKNTQSLWPIIKHVRIKLPHSDVCSSGASLVDLPGIGDSNPARNKIAKEFLKECHSVWMINAMTRAIDDVSSRDLLDHGLRRQFFMDGKMESLAFVCTMSDRFSEHNTIRTHELDSMCRDLTVQKSSMEMDKRHLEQKIKGSLDTEDVSKVKARIWELHENIMKTNYTISKICAKSRNEVCIRHIQRLFWNIKRQSSLISDHPDGGKSEHDAEVDMEDCEEDSFEEEAAERAIRVFCCSSTEYQKITGVNPADGPPVVFKDAEDTQIPALREYVHELTYVRRLKGIEHLVRSLGRCVCNFLSYLRNCGRLLDAAVSAGIEATIDEELCHFQEQMQSMIKTIEISLEDLFCGQIRCLVIEGAIHAKMDACTICDRWGPLVNKVPDRSQVVGLHWRSYRATVQRKGIFTIYSSKTDINFNDDLVDPIYKEIAIEWNRVFNAQLPQTLDKTSEEICNETRIFIDHLCEQVKLFPISEERVQNIKIQLKLSINVKLSEFLSQICLQVMHKQREINRILTPFIQFRMDDVYMDVANQTGTGSTENMKRCMREGIDKLRHTMFDDATEKLLGELDSLQRVILKVIASQCSDLQEEMIKAFEPVWKVNTPSASALYEVFSSACEGIREIYADANLENSDKVPHRDVSRSQVSPITCTEEQQEQHLKKQTTSRWEYNVRNILRNGTSDEIMTVLSTCPNFETTEVLRPFVNKYDIQRKLLLIITNLLHKQLLIQGYNVSVWPGYVPYKRDHVLFCTFTTEKPQVRRFFNMDLFYLDFNSLT</sequence>
<evidence type="ECO:0000313" key="4">
    <source>
        <dbReference type="Proteomes" id="UP001634394"/>
    </source>
</evidence>
<feature type="domain" description="Dynamin N-terminal" evidence="1">
    <location>
        <begin position="78"/>
        <end position="303"/>
    </location>
</feature>
<proteinExistence type="predicted"/>
<accession>A0ABD3VWB2</accession>
<dbReference type="InterPro" id="IPR027417">
    <property type="entry name" value="P-loop_NTPase"/>
</dbReference>
<dbReference type="InterPro" id="IPR056024">
    <property type="entry name" value="DUF7605"/>
</dbReference>